<dbReference type="AlphaFoldDB" id="A0A1M3T0T8"/>
<sequence length="60" mass="6709">MARSCFSMLTATSLYHESNRPPHYSGPQALAWNELAAKCIGERNPQLDYTVAPLRKISSQ</sequence>
<accession>A0A1M3T0T8</accession>
<dbReference type="VEuPathDB" id="FungiDB:ASPFODRAFT_460530"/>
<dbReference type="Proteomes" id="UP000184063">
    <property type="component" value="Unassembled WGS sequence"/>
</dbReference>
<organism evidence="1 2">
    <name type="scientific">Aspergillus luchuensis (strain CBS 106.47)</name>
    <dbReference type="NCBI Taxonomy" id="1137211"/>
    <lineage>
        <taxon>Eukaryota</taxon>
        <taxon>Fungi</taxon>
        <taxon>Dikarya</taxon>
        <taxon>Ascomycota</taxon>
        <taxon>Pezizomycotina</taxon>
        <taxon>Eurotiomycetes</taxon>
        <taxon>Eurotiomycetidae</taxon>
        <taxon>Eurotiales</taxon>
        <taxon>Aspergillaceae</taxon>
        <taxon>Aspergillus</taxon>
        <taxon>Aspergillus subgen. Circumdati</taxon>
    </lineage>
</organism>
<name>A0A1M3T0T8_ASPLC</name>
<evidence type="ECO:0000313" key="2">
    <source>
        <dbReference type="Proteomes" id="UP000184063"/>
    </source>
</evidence>
<protein>
    <submittedName>
        <fullName evidence="1">Uncharacterized protein</fullName>
    </submittedName>
</protein>
<proteinExistence type="predicted"/>
<reference evidence="2" key="1">
    <citation type="journal article" date="2017" name="Genome Biol.">
        <title>Comparative genomics reveals high biological diversity and specific adaptations in the industrially and medically important fungal genus Aspergillus.</title>
        <authorList>
            <person name="de Vries R.P."/>
            <person name="Riley R."/>
            <person name="Wiebenga A."/>
            <person name="Aguilar-Osorio G."/>
            <person name="Amillis S."/>
            <person name="Uchima C.A."/>
            <person name="Anderluh G."/>
            <person name="Asadollahi M."/>
            <person name="Askin M."/>
            <person name="Barry K."/>
            <person name="Battaglia E."/>
            <person name="Bayram O."/>
            <person name="Benocci T."/>
            <person name="Braus-Stromeyer S.A."/>
            <person name="Caldana C."/>
            <person name="Canovas D."/>
            <person name="Cerqueira G.C."/>
            <person name="Chen F."/>
            <person name="Chen W."/>
            <person name="Choi C."/>
            <person name="Clum A."/>
            <person name="Dos Santos R.A."/>
            <person name="Damasio A.R."/>
            <person name="Diallinas G."/>
            <person name="Emri T."/>
            <person name="Fekete E."/>
            <person name="Flipphi M."/>
            <person name="Freyberg S."/>
            <person name="Gallo A."/>
            <person name="Gournas C."/>
            <person name="Habgood R."/>
            <person name="Hainaut M."/>
            <person name="Harispe M.L."/>
            <person name="Henrissat B."/>
            <person name="Hilden K.S."/>
            <person name="Hope R."/>
            <person name="Hossain A."/>
            <person name="Karabika E."/>
            <person name="Karaffa L."/>
            <person name="Karanyi Z."/>
            <person name="Krasevec N."/>
            <person name="Kuo A."/>
            <person name="Kusch H."/>
            <person name="LaButti K."/>
            <person name="Lagendijk E.L."/>
            <person name="Lapidus A."/>
            <person name="Levasseur A."/>
            <person name="Lindquist E."/>
            <person name="Lipzen A."/>
            <person name="Logrieco A.F."/>
            <person name="MacCabe A."/>
            <person name="Maekelae M.R."/>
            <person name="Malavazi I."/>
            <person name="Melin P."/>
            <person name="Meyer V."/>
            <person name="Mielnichuk N."/>
            <person name="Miskei M."/>
            <person name="Molnar A.P."/>
            <person name="Mule G."/>
            <person name="Ngan C.Y."/>
            <person name="Orejas M."/>
            <person name="Orosz E."/>
            <person name="Ouedraogo J.P."/>
            <person name="Overkamp K.M."/>
            <person name="Park H.-S."/>
            <person name="Perrone G."/>
            <person name="Piumi F."/>
            <person name="Punt P.J."/>
            <person name="Ram A.F."/>
            <person name="Ramon A."/>
            <person name="Rauscher S."/>
            <person name="Record E."/>
            <person name="Riano-Pachon D.M."/>
            <person name="Robert V."/>
            <person name="Roehrig J."/>
            <person name="Ruller R."/>
            <person name="Salamov A."/>
            <person name="Salih N.S."/>
            <person name="Samson R.A."/>
            <person name="Sandor E."/>
            <person name="Sanguinetti M."/>
            <person name="Schuetze T."/>
            <person name="Sepcic K."/>
            <person name="Shelest E."/>
            <person name="Sherlock G."/>
            <person name="Sophianopoulou V."/>
            <person name="Squina F.M."/>
            <person name="Sun H."/>
            <person name="Susca A."/>
            <person name="Todd R.B."/>
            <person name="Tsang A."/>
            <person name="Unkles S.E."/>
            <person name="van de Wiele N."/>
            <person name="van Rossen-Uffink D."/>
            <person name="Oliveira J.V."/>
            <person name="Vesth T.C."/>
            <person name="Visser J."/>
            <person name="Yu J.-H."/>
            <person name="Zhou M."/>
            <person name="Andersen M.R."/>
            <person name="Archer D.B."/>
            <person name="Baker S.E."/>
            <person name="Benoit I."/>
            <person name="Brakhage A.A."/>
            <person name="Braus G.H."/>
            <person name="Fischer R."/>
            <person name="Frisvad J.C."/>
            <person name="Goldman G.H."/>
            <person name="Houbraken J."/>
            <person name="Oakley B."/>
            <person name="Pocsi I."/>
            <person name="Scazzocchio C."/>
            <person name="Seiboth B."/>
            <person name="vanKuyk P.A."/>
            <person name="Wortman J."/>
            <person name="Dyer P.S."/>
            <person name="Grigoriev I.V."/>
        </authorList>
    </citation>
    <scope>NUCLEOTIDE SEQUENCE [LARGE SCALE GENOMIC DNA]</scope>
    <source>
        <strain evidence="2">CBS 106.47</strain>
    </source>
</reference>
<dbReference type="EMBL" id="KV878256">
    <property type="protein sequence ID" value="OJZ80341.1"/>
    <property type="molecule type" value="Genomic_DNA"/>
</dbReference>
<evidence type="ECO:0000313" key="1">
    <source>
        <dbReference type="EMBL" id="OJZ80341.1"/>
    </source>
</evidence>
<gene>
    <name evidence="1" type="ORF">ASPFODRAFT_460530</name>
</gene>